<keyword evidence="1" id="KW-0812">Transmembrane</keyword>
<sequence length="137" mass="14981">MEVSQKTAQSVRSQAIWSPTAVALFCFFFTFLAAGLMNAISYGRVGFANKRNKRLLIVIPGFIAFLFLAMVTPDGLSPLFTVFNLAMILYFRQDQKKLYDLHVGRGGDKAGVGVPLLIGISAYAMLLVLFILGVLVA</sequence>
<organism evidence="2 3">
    <name type="scientific">Melghirimyces thermohalophilus</name>
    <dbReference type="NCBI Taxonomy" id="1236220"/>
    <lineage>
        <taxon>Bacteria</taxon>
        <taxon>Bacillati</taxon>
        <taxon>Bacillota</taxon>
        <taxon>Bacilli</taxon>
        <taxon>Bacillales</taxon>
        <taxon>Thermoactinomycetaceae</taxon>
        <taxon>Melghirimyces</taxon>
    </lineage>
</organism>
<dbReference type="RefSeq" id="WP_091567318.1">
    <property type="nucleotide sequence ID" value="NZ_FMZA01000005.1"/>
</dbReference>
<evidence type="ECO:0000256" key="1">
    <source>
        <dbReference type="SAM" id="Phobius"/>
    </source>
</evidence>
<name>A0A1G6KA72_9BACL</name>
<feature type="transmembrane region" description="Helical" evidence="1">
    <location>
        <begin position="112"/>
        <end position="136"/>
    </location>
</feature>
<keyword evidence="1" id="KW-1133">Transmembrane helix</keyword>
<evidence type="ECO:0000313" key="3">
    <source>
        <dbReference type="Proteomes" id="UP000199387"/>
    </source>
</evidence>
<dbReference type="Proteomes" id="UP000199387">
    <property type="component" value="Unassembled WGS sequence"/>
</dbReference>
<keyword evidence="1" id="KW-0472">Membrane</keyword>
<accession>A0A1G6KA72</accession>
<protein>
    <submittedName>
        <fullName evidence="2">Uncharacterized protein</fullName>
    </submittedName>
</protein>
<reference evidence="2 3" key="1">
    <citation type="submission" date="2016-10" db="EMBL/GenBank/DDBJ databases">
        <authorList>
            <person name="de Groot N.N."/>
        </authorList>
    </citation>
    <scope>NUCLEOTIDE SEQUENCE [LARGE SCALE GENOMIC DNA]</scope>
    <source>
        <strain evidence="2 3">DSM 45514</strain>
    </source>
</reference>
<evidence type="ECO:0000313" key="2">
    <source>
        <dbReference type="EMBL" id="SDC27864.1"/>
    </source>
</evidence>
<dbReference type="AlphaFoldDB" id="A0A1G6KA72"/>
<keyword evidence="3" id="KW-1185">Reference proteome</keyword>
<dbReference type="EMBL" id="FMZA01000005">
    <property type="protein sequence ID" value="SDC27864.1"/>
    <property type="molecule type" value="Genomic_DNA"/>
</dbReference>
<feature type="transmembrane region" description="Helical" evidence="1">
    <location>
        <begin position="20"/>
        <end position="42"/>
    </location>
</feature>
<feature type="transmembrane region" description="Helical" evidence="1">
    <location>
        <begin position="54"/>
        <end position="70"/>
    </location>
</feature>
<gene>
    <name evidence="2" type="ORF">SAMN04488112_105146</name>
</gene>
<proteinExistence type="predicted"/>
<dbReference type="OrthoDB" id="1905571at2"/>